<dbReference type="Gene3D" id="3.90.550.10">
    <property type="entry name" value="Spore Coat Polysaccharide Biosynthesis Protein SpsA, Chain A"/>
    <property type="match status" value="1"/>
</dbReference>
<sequence>MNYYIIIPAHNEGQYLMDALQSVVTQTMPPKRVVVVNDNSSDNTEQIIDSFTAEHNHISKINTKSSTAHLPGSKVINAFNKGLEQLDDDYDFIVKLDADIILPDSYFEKVAKIFSTDVKIGIAGGFAFEQDKNGEWKLNHPMDKDHVRGAFKAYTKRCFKAIGGLRTAMGWDTVDELLAQYNGFNIYTDNNLKVKHLRPLGNAYNKKAKLLQGKAMYTLRYGFPITLIASIKMALKQKKPRAFLDNLQGYFLARKEKSDFLVNPAEGKFIRQLRWRKIKAKLFQ</sequence>
<reference evidence="5 6" key="1">
    <citation type="submission" date="2017-07" db="EMBL/GenBank/DDBJ databases">
        <title>Genome Sequence of Arenibacter algicola Strain SMS7 Isolated from a culture of the Diatom Skeletonema marinoi.</title>
        <authorList>
            <person name="Topel M."/>
            <person name="Pinder M.I.M."/>
            <person name="Johansson O.N."/>
            <person name="Kourtchenko O."/>
            <person name="Godhe A."/>
            <person name="Clarke A.K."/>
        </authorList>
    </citation>
    <scope>NUCLEOTIDE SEQUENCE [LARGE SCALE GENOMIC DNA]</scope>
    <source>
        <strain evidence="5 6">SMS7</strain>
    </source>
</reference>
<evidence type="ECO:0000259" key="4">
    <source>
        <dbReference type="Pfam" id="PF00535"/>
    </source>
</evidence>
<dbReference type="eggNOG" id="COG1215">
    <property type="taxonomic scope" value="Bacteria"/>
</dbReference>
<evidence type="ECO:0000313" key="6">
    <source>
        <dbReference type="Proteomes" id="UP000204551"/>
    </source>
</evidence>
<accession>A0A221URC8</accession>
<evidence type="ECO:0000256" key="2">
    <source>
        <dbReference type="ARBA" id="ARBA00022676"/>
    </source>
</evidence>
<protein>
    <submittedName>
        <fullName evidence="5">Poly-beta-1,6-N-acetyl-D-glucosamine synthase</fullName>
        <ecNumber evidence="5">2.4.1.-</ecNumber>
    </submittedName>
</protein>
<dbReference type="STRING" id="616991.GCA_000733925_03561"/>
<dbReference type="InterPro" id="IPR029044">
    <property type="entry name" value="Nucleotide-diphossugar_trans"/>
</dbReference>
<evidence type="ECO:0000256" key="3">
    <source>
        <dbReference type="ARBA" id="ARBA00022679"/>
    </source>
</evidence>
<gene>
    <name evidence="5" type="primary">icaA</name>
    <name evidence="5" type="ORF">AREALGSMS7_00408</name>
</gene>
<dbReference type="RefSeq" id="WP_093977043.1">
    <property type="nucleotide sequence ID" value="NZ_CP022515.1"/>
</dbReference>
<dbReference type="AlphaFoldDB" id="A0A221URC8"/>
<dbReference type="PANTHER" id="PTHR43685:SF5">
    <property type="entry name" value="GLYCOSYLTRANSFERASE EPSE-RELATED"/>
    <property type="match status" value="1"/>
</dbReference>
<proteinExistence type="inferred from homology"/>
<dbReference type="Pfam" id="PF00535">
    <property type="entry name" value="Glycos_transf_2"/>
    <property type="match status" value="1"/>
</dbReference>
<dbReference type="Proteomes" id="UP000204551">
    <property type="component" value="Chromosome"/>
</dbReference>
<dbReference type="EC" id="2.4.1.-" evidence="5"/>
<name>A0A221URC8_9FLAO</name>
<dbReference type="InterPro" id="IPR050834">
    <property type="entry name" value="Glycosyltransf_2"/>
</dbReference>
<keyword evidence="2 5" id="KW-0328">Glycosyltransferase</keyword>
<keyword evidence="3 5" id="KW-0808">Transferase</keyword>
<feature type="domain" description="Glycosyltransferase 2-like" evidence="4">
    <location>
        <begin position="5"/>
        <end position="146"/>
    </location>
</feature>
<organism evidence="5 6">
    <name type="scientific">Arenibacter algicola</name>
    <dbReference type="NCBI Taxonomy" id="616991"/>
    <lineage>
        <taxon>Bacteria</taxon>
        <taxon>Pseudomonadati</taxon>
        <taxon>Bacteroidota</taxon>
        <taxon>Flavobacteriia</taxon>
        <taxon>Flavobacteriales</taxon>
        <taxon>Flavobacteriaceae</taxon>
        <taxon>Arenibacter</taxon>
    </lineage>
</organism>
<evidence type="ECO:0000256" key="1">
    <source>
        <dbReference type="ARBA" id="ARBA00006739"/>
    </source>
</evidence>
<dbReference type="InterPro" id="IPR001173">
    <property type="entry name" value="Glyco_trans_2-like"/>
</dbReference>
<dbReference type="SUPFAM" id="SSF53448">
    <property type="entry name" value="Nucleotide-diphospho-sugar transferases"/>
    <property type="match status" value="1"/>
</dbReference>
<dbReference type="PANTHER" id="PTHR43685">
    <property type="entry name" value="GLYCOSYLTRANSFERASE"/>
    <property type="match status" value="1"/>
</dbReference>
<comment type="similarity">
    <text evidence="1">Belongs to the glycosyltransferase 2 family.</text>
</comment>
<dbReference type="KEGG" id="aalg:AREALGSMS7_00408"/>
<evidence type="ECO:0000313" key="5">
    <source>
        <dbReference type="EMBL" id="ASO03904.1"/>
    </source>
</evidence>
<dbReference type="GO" id="GO:0016757">
    <property type="term" value="F:glycosyltransferase activity"/>
    <property type="evidence" value="ECO:0007669"/>
    <property type="project" value="UniProtKB-KW"/>
</dbReference>
<dbReference type="EMBL" id="CP022515">
    <property type="protein sequence ID" value="ASO03904.1"/>
    <property type="molecule type" value="Genomic_DNA"/>
</dbReference>
<dbReference type="CDD" id="cd06423">
    <property type="entry name" value="CESA_like"/>
    <property type="match status" value="1"/>
</dbReference>